<comment type="caution">
    <text evidence="1">The sequence shown here is derived from an EMBL/GenBank/DDBJ whole genome shotgun (WGS) entry which is preliminary data.</text>
</comment>
<gene>
    <name evidence="1" type="ORF">MRB53_006175</name>
</gene>
<keyword evidence="2" id="KW-1185">Reference proteome</keyword>
<reference evidence="1 2" key="1">
    <citation type="journal article" date="2022" name="Hortic Res">
        <title>A haplotype resolved chromosomal level avocado genome allows analysis of novel avocado genes.</title>
        <authorList>
            <person name="Nath O."/>
            <person name="Fletcher S.J."/>
            <person name="Hayward A."/>
            <person name="Shaw L.M."/>
            <person name="Masouleh A.K."/>
            <person name="Furtado A."/>
            <person name="Henry R.J."/>
            <person name="Mitter N."/>
        </authorList>
    </citation>
    <scope>NUCLEOTIDE SEQUENCE [LARGE SCALE GENOMIC DNA]</scope>
    <source>
        <strain evidence="2">cv. Hass</strain>
    </source>
</reference>
<protein>
    <submittedName>
        <fullName evidence="1">Uncharacterized protein</fullName>
    </submittedName>
</protein>
<evidence type="ECO:0000313" key="1">
    <source>
        <dbReference type="EMBL" id="KAJ8644427.1"/>
    </source>
</evidence>
<sequence>MSIGDAEPMTEICSVWEKVVMTFKGSCLSSLFSQASLQGIALGKHITMLKTRHVLSWLCIMVLFHLSKADVGTATSYNPPYIPSACYGNDRSKFPSNNLFASAGEGIWDNGASCGRQYLVRCLSAATPNTCIAGKTVQVEIVDRAASSVSRPVKPGTVMVLNVNAYGVIANPSVSEINIEYIQA</sequence>
<accession>A0ACC2MF84</accession>
<dbReference type="Proteomes" id="UP001234297">
    <property type="component" value="Chromosome 2"/>
</dbReference>
<organism evidence="1 2">
    <name type="scientific">Persea americana</name>
    <name type="common">Avocado</name>
    <dbReference type="NCBI Taxonomy" id="3435"/>
    <lineage>
        <taxon>Eukaryota</taxon>
        <taxon>Viridiplantae</taxon>
        <taxon>Streptophyta</taxon>
        <taxon>Embryophyta</taxon>
        <taxon>Tracheophyta</taxon>
        <taxon>Spermatophyta</taxon>
        <taxon>Magnoliopsida</taxon>
        <taxon>Magnoliidae</taxon>
        <taxon>Laurales</taxon>
        <taxon>Lauraceae</taxon>
        <taxon>Persea</taxon>
    </lineage>
</organism>
<proteinExistence type="predicted"/>
<dbReference type="EMBL" id="CM056810">
    <property type="protein sequence ID" value="KAJ8644427.1"/>
    <property type="molecule type" value="Genomic_DNA"/>
</dbReference>
<name>A0ACC2MF84_PERAE</name>
<evidence type="ECO:0000313" key="2">
    <source>
        <dbReference type="Proteomes" id="UP001234297"/>
    </source>
</evidence>